<dbReference type="AlphaFoldDB" id="A0A385DBX5"/>
<feature type="chain" id="PRO_5017322986" evidence="5">
    <location>
        <begin position="32"/>
        <end position="483"/>
    </location>
</feature>
<dbReference type="Pfam" id="PF13517">
    <property type="entry name" value="FG-GAP_3"/>
    <property type="match status" value="1"/>
</dbReference>
<dbReference type="InterPro" id="IPR013517">
    <property type="entry name" value="FG-GAP"/>
</dbReference>
<evidence type="ECO:0000256" key="3">
    <source>
        <dbReference type="ARBA" id="ARBA00022801"/>
    </source>
</evidence>
<dbReference type="KEGG" id="sky:D0C37_15825"/>
<dbReference type="InterPro" id="IPR028994">
    <property type="entry name" value="Integrin_alpha_N"/>
</dbReference>
<dbReference type="PANTHER" id="PTHR23221:SF7">
    <property type="entry name" value="PHOSPHATIDYLINOSITOL-GLYCAN-SPECIFIC PHOSPHOLIPASE D"/>
    <property type="match status" value="1"/>
</dbReference>
<dbReference type="EMBL" id="CP031742">
    <property type="protein sequence ID" value="AXQ55932.1"/>
    <property type="molecule type" value="Genomic_DNA"/>
</dbReference>
<sequence length="483" mass="48194">MQKRLTTLLAAATTAALTGGLLAATAPTAVAAPAPLGEHDADFNGDGYADLALTSSRSTVGGKANAGQVAIVYGGATKNRYATIHQDSPGVPGGVEAGDYFGADLGTGDFDNDGYDDLVTGAPGEDVGSDKDGGTAVILWGSPSGLKGGTTLKDPRPTKHDGFGSPVEAGDFNGDGKDDIALATAYGYASVDLYRGPFTRSGATGPATVHTPPIHGDGDGVLNLHSGDVDGDGKDDLIVNGYATSDNMNANYWLPGTSTGVSTARAQRLTAGIITDVGDVDHDGFADVVVGTSWDEGIAGAAKGGAVHLVHGTPDGPAYGDIQTVTQSTKGVPGASEKGDWFGAELDLGDINGDGRLDLVVGLPGEDIDGVKDAGSALVLYGAADGSGITTTGSRTLHQNSPGVPNENEKDDLFGNEVHIDDLNGDGRGDVIIGASGENSGNGAVYALTSAASGSLTSTGGLYASTFGISTAGTPHLGINFAD</sequence>
<dbReference type="InterPro" id="IPR013519">
    <property type="entry name" value="Int_alpha_beta-p"/>
</dbReference>
<dbReference type="GO" id="GO:0007155">
    <property type="term" value="P:cell adhesion"/>
    <property type="evidence" value="ECO:0007669"/>
    <property type="project" value="InterPro"/>
</dbReference>
<feature type="signal peptide" evidence="5">
    <location>
        <begin position="1"/>
        <end position="31"/>
    </location>
</feature>
<keyword evidence="3" id="KW-0378">Hydrolase</keyword>
<dbReference type="InterPro" id="IPR000413">
    <property type="entry name" value="Integrin_alpha"/>
</dbReference>
<evidence type="ECO:0000256" key="5">
    <source>
        <dbReference type="SAM" id="SignalP"/>
    </source>
</evidence>
<dbReference type="SUPFAM" id="SSF69318">
    <property type="entry name" value="Integrin alpha N-terminal domain"/>
    <property type="match status" value="1"/>
</dbReference>
<name>A0A385DBX5_9ACTN</name>
<dbReference type="SMART" id="SM00191">
    <property type="entry name" value="Int_alpha"/>
    <property type="match status" value="6"/>
</dbReference>
<reference evidence="6 7" key="1">
    <citation type="submission" date="2018-08" db="EMBL/GenBank/DDBJ databases">
        <authorList>
            <person name="Ferrada E.E."/>
            <person name="Latorre B.A."/>
        </authorList>
    </citation>
    <scope>NUCLEOTIDE SEQUENCE [LARGE SCALE GENOMIC DNA]</scope>
    <source>
        <strain evidence="6 7">VK-A60T</strain>
    </source>
</reference>
<dbReference type="GO" id="GO:0016787">
    <property type="term" value="F:hydrolase activity"/>
    <property type="evidence" value="ECO:0007669"/>
    <property type="project" value="UniProtKB-KW"/>
</dbReference>
<evidence type="ECO:0000256" key="1">
    <source>
        <dbReference type="ARBA" id="ARBA00022729"/>
    </source>
</evidence>
<evidence type="ECO:0000256" key="4">
    <source>
        <dbReference type="ARBA" id="ARBA00023180"/>
    </source>
</evidence>
<dbReference type="Proteomes" id="UP000259636">
    <property type="component" value="Chromosome"/>
</dbReference>
<organism evidence="6 7">
    <name type="scientific">Streptomyces koyangensis</name>
    <dbReference type="NCBI Taxonomy" id="188770"/>
    <lineage>
        <taxon>Bacteria</taxon>
        <taxon>Bacillati</taxon>
        <taxon>Actinomycetota</taxon>
        <taxon>Actinomycetes</taxon>
        <taxon>Kitasatosporales</taxon>
        <taxon>Streptomycetaceae</taxon>
        <taxon>Streptomyces</taxon>
        <taxon>Streptomyces aurantiacus group</taxon>
    </lineage>
</organism>
<protein>
    <submittedName>
        <fullName evidence="6">VCBS repeat-containing protein</fullName>
    </submittedName>
</protein>
<dbReference type="PROSITE" id="PS51470">
    <property type="entry name" value="FG_GAP"/>
    <property type="match status" value="3"/>
</dbReference>
<dbReference type="PRINTS" id="PR01185">
    <property type="entry name" value="INTEGRINA"/>
</dbReference>
<evidence type="ECO:0000313" key="7">
    <source>
        <dbReference type="Proteomes" id="UP000259636"/>
    </source>
</evidence>
<keyword evidence="2" id="KW-0677">Repeat</keyword>
<evidence type="ECO:0000256" key="2">
    <source>
        <dbReference type="ARBA" id="ARBA00022737"/>
    </source>
</evidence>
<evidence type="ECO:0000313" key="6">
    <source>
        <dbReference type="EMBL" id="AXQ55932.1"/>
    </source>
</evidence>
<dbReference type="GO" id="GO:0008305">
    <property type="term" value="C:integrin complex"/>
    <property type="evidence" value="ECO:0007669"/>
    <property type="project" value="InterPro"/>
</dbReference>
<dbReference type="PANTHER" id="PTHR23221">
    <property type="entry name" value="GLYCOSYLPHOSPHATIDYLINOSITOL PHOSPHOLIPASE D"/>
    <property type="match status" value="1"/>
</dbReference>
<dbReference type="Pfam" id="PF01839">
    <property type="entry name" value="FG-GAP"/>
    <property type="match status" value="4"/>
</dbReference>
<dbReference type="GeneID" id="300115641"/>
<keyword evidence="1 5" id="KW-0732">Signal</keyword>
<keyword evidence="4" id="KW-0325">Glycoprotein</keyword>
<dbReference type="RefSeq" id="WP_101275900.1">
    <property type="nucleotide sequence ID" value="NZ_CP031742.1"/>
</dbReference>
<dbReference type="Gene3D" id="2.130.10.130">
    <property type="entry name" value="Integrin alpha, N-terminal"/>
    <property type="match status" value="4"/>
</dbReference>
<proteinExistence type="predicted"/>
<accession>A0A385DBX5</accession>
<gene>
    <name evidence="6" type="ORF">D0C37_15825</name>
</gene>